<organism evidence="1">
    <name type="scientific">Rhizophora mucronata</name>
    <name type="common">Asiatic mangrove</name>
    <dbReference type="NCBI Taxonomy" id="61149"/>
    <lineage>
        <taxon>Eukaryota</taxon>
        <taxon>Viridiplantae</taxon>
        <taxon>Streptophyta</taxon>
        <taxon>Embryophyta</taxon>
        <taxon>Tracheophyta</taxon>
        <taxon>Spermatophyta</taxon>
        <taxon>Magnoliopsida</taxon>
        <taxon>eudicotyledons</taxon>
        <taxon>Gunneridae</taxon>
        <taxon>Pentapetalae</taxon>
        <taxon>rosids</taxon>
        <taxon>fabids</taxon>
        <taxon>Malpighiales</taxon>
        <taxon>Rhizophoraceae</taxon>
        <taxon>Rhizophora</taxon>
    </lineage>
</organism>
<name>A0A2P2Q9A4_RHIMU</name>
<dbReference type="EMBL" id="GGEC01083030">
    <property type="protein sequence ID" value="MBX63514.1"/>
    <property type="molecule type" value="Transcribed_RNA"/>
</dbReference>
<accession>A0A2P2Q9A4</accession>
<dbReference type="AlphaFoldDB" id="A0A2P2Q9A4"/>
<proteinExistence type="predicted"/>
<reference evidence="1" key="1">
    <citation type="submission" date="2018-02" db="EMBL/GenBank/DDBJ databases">
        <title>Rhizophora mucronata_Transcriptome.</title>
        <authorList>
            <person name="Meera S.P."/>
            <person name="Sreeshan A."/>
            <person name="Augustine A."/>
        </authorList>
    </citation>
    <scope>NUCLEOTIDE SEQUENCE</scope>
    <source>
        <tissue evidence="1">Leaf</tissue>
    </source>
</reference>
<sequence length="43" mass="4607">MIELKIKDPTKIANACKIDHCSWLLGAGVAEGGESVVDLIVLR</sequence>
<evidence type="ECO:0000313" key="1">
    <source>
        <dbReference type="EMBL" id="MBX63514.1"/>
    </source>
</evidence>
<protein>
    <submittedName>
        <fullName evidence="1">Uncharacterized protein</fullName>
    </submittedName>
</protein>